<evidence type="ECO:0000313" key="2">
    <source>
        <dbReference type="Proteomes" id="UP000234460"/>
    </source>
</evidence>
<evidence type="ECO:0000313" key="1">
    <source>
        <dbReference type="EMBL" id="SOR63404.1"/>
    </source>
</evidence>
<comment type="caution">
    <text evidence="1">The sequence shown here is derived from an EMBL/GenBank/DDBJ whole genome shotgun (WGS) entry which is preliminary data.</text>
</comment>
<reference evidence="1 2" key="1">
    <citation type="submission" date="2017-11" db="EMBL/GenBank/DDBJ databases">
        <authorList>
            <person name="Lechat P."/>
        </authorList>
    </citation>
    <scope>NUCLEOTIDE SEQUENCE [LARGE SCALE GENOMIC DNA]</scope>
    <source>
        <strain evidence="1">L495</strain>
    </source>
</reference>
<dbReference type="AlphaFoldDB" id="A0AAQ1SQD9"/>
<dbReference type="Proteomes" id="UP000234460">
    <property type="component" value="Chromosome LMANV2"/>
</dbReference>
<name>A0AAQ1SQD9_LEPIR</name>
<organism evidence="1 2">
    <name type="scientific">Leptospira interrogans serovar Manilae</name>
    <dbReference type="NCBI Taxonomy" id="214675"/>
    <lineage>
        <taxon>Bacteria</taxon>
        <taxon>Pseudomonadati</taxon>
        <taxon>Spirochaetota</taxon>
        <taxon>Spirochaetia</taxon>
        <taxon>Leptospirales</taxon>
        <taxon>Leptospiraceae</taxon>
        <taxon>Leptospira</taxon>
    </lineage>
</organism>
<proteinExistence type="predicted"/>
<protein>
    <submittedName>
        <fullName evidence="1">Uncharacterized protein</fullName>
    </submittedName>
</protein>
<sequence>MLGSDMKVTSIDSKRKRNSILLRKGKDIIFGGDCLHLKYGSLWIQCKAYPTLCFPITLTGAKGFLKNGKVSRA</sequence>
<accession>A0AAQ1SQD9</accession>
<gene>
    <name evidence="1" type="ORF">LMANV2_670068</name>
</gene>
<dbReference type="EMBL" id="OEJX01000064">
    <property type="protein sequence ID" value="SOR63404.1"/>
    <property type="molecule type" value="Genomic_DNA"/>
</dbReference>